<dbReference type="InterPro" id="IPR027788">
    <property type="entry name" value="Alpha/beta-hydrolase_N_dom"/>
</dbReference>
<gene>
    <name evidence="3" type="ORF">CPELA_07475</name>
</gene>
<feature type="transmembrane region" description="Helical" evidence="2">
    <location>
        <begin position="117"/>
        <end position="135"/>
    </location>
</feature>
<evidence type="ECO:0000256" key="2">
    <source>
        <dbReference type="SAM" id="Phobius"/>
    </source>
</evidence>
<evidence type="ECO:0000313" key="4">
    <source>
        <dbReference type="Proteomes" id="UP000288929"/>
    </source>
</evidence>
<feature type="transmembrane region" description="Helical" evidence="2">
    <location>
        <begin position="65"/>
        <end position="84"/>
    </location>
</feature>
<feature type="compositionally biased region" description="Polar residues" evidence="1">
    <location>
        <begin position="1"/>
        <end position="18"/>
    </location>
</feature>
<dbReference type="Pfam" id="PF10081">
    <property type="entry name" value="Abhydrolase_9"/>
    <property type="match status" value="1"/>
</dbReference>
<accession>A0A410W9X9</accession>
<evidence type="ECO:0000256" key="1">
    <source>
        <dbReference type="SAM" id="MobiDB-lite"/>
    </source>
</evidence>
<dbReference type="AlphaFoldDB" id="A0A410W9X9"/>
<protein>
    <submittedName>
        <fullName evidence="3">Uncharacterized protein</fullName>
    </submittedName>
</protein>
<dbReference type="EMBL" id="CP035299">
    <property type="protein sequence ID" value="QAU52755.1"/>
    <property type="molecule type" value="Genomic_DNA"/>
</dbReference>
<dbReference type="RefSeq" id="WP_128890162.1">
    <property type="nucleotide sequence ID" value="NZ_BMCX01000003.1"/>
</dbReference>
<dbReference type="Proteomes" id="UP000288929">
    <property type="component" value="Chromosome"/>
</dbReference>
<feature type="transmembrane region" description="Helical" evidence="2">
    <location>
        <begin position="193"/>
        <end position="212"/>
    </location>
</feature>
<dbReference type="InterPro" id="IPR027787">
    <property type="entry name" value="Alpha/beta-hydrolase_catalytic"/>
</dbReference>
<name>A0A410W9X9_9CORY</name>
<feature type="region of interest" description="Disordered" evidence="1">
    <location>
        <begin position="1"/>
        <end position="22"/>
    </location>
</feature>
<keyword evidence="2" id="KW-0472">Membrane</keyword>
<feature type="transmembrane region" description="Helical" evidence="2">
    <location>
        <begin position="155"/>
        <end position="172"/>
    </location>
</feature>
<evidence type="ECO:0000313" key="3">
    <source>
        <dbReference type="EMBL" id="QAU52755.1"/>
    </source>
</evidence>
<organism evidence="3 4">
    <name type="scientific">Corynebacterium pelargi</name>
    <dbReference type="NCBI Taxonomy" id="1471400"/>
    <lineage>
        <taxon>Bacteria</taxon>
        <taxon>Bacillati</taxon>
        <taxon>Actinomycetota</taxon>
        <taxon>Actinomycetes</taxon>
        <taxon>Mycobacteriales</taxon>
        <taxon>Corynebacteriaceae</taxon>
        <taxon>Corynebacterium</taxon>
    </lineage>
</organism>
<feature type="region of interest" description="Disordered" evidence="1">
    <location>
        <begin position="586"/>
        <end position="608"/>
    </location>
</feature>
<sequence>MSHSTTPTSKAKQAQKTGRNAAQRASNRAQIFWDRLHPDSVGLLIGTAFFALALTPSLLPRDALYQGVVCGLCAATGYFIGVFARWNWNAWVQEFLLPVWKKRRVHLSTTWKRRIEGALLFAALAWLAGMVLFSVRWQRQVAQYTDARELSTSEYFLVFPIGIGLWLLLVLLGRSINIATDFLIEHGPKRLDVGVRTVSAWIGVGIIGLVIANQVVPGTIVGMGEAIFAPRNQQIREDLQQPSNPERSGSPDSINDWEGLGAFGTRFVGLGLDKDELSALTGREAKEPIRVYSGLAHGHDDRERAQRVVAELQRTHAEERKVVMVATTTGTGWVNPTAAQALELLYDGDTAIAAAQYSYLPSGVQFIANTDVVREAGQTLISAVQEWWNNLDPATRPKLLIYGESLGVVAGEGAFSGLHGLAQAADGVLWVGPPHSSTLWRDFVTRRDPGTYEADPEYAAGLVVRFAGTRQEVQENLGPQPMWRSTRVLYFQHATDPVVWWSPSTLLKEPDWLKEPAQFDRSPAMRWYPFITFFQLSLDLPVAANVPNGHGHNYGTGVMDGLAAISNEDRFSTSFVEQQRPLLEQAMQGQGPEKEIGVDNSEQFNSSR</sequence>
<keyword evidence="2" id="KW-1133">Transmembrane helix</keyword>
<reference evidence="3 4" key="1">
    <citation type="submission" date="2019-01" db="EMBL/GenBank/DDBJ databases">
        <authorList>
            <person name="Ruckert C."/>
            <person name="Busche T."/>
            <person name="Kalinowski J."/>
        </authorList>
    </citation>
    <scope>NUCLEOTIDE SEQUENCE [LARGE SCALE GENOMIC DNA]</scope>
    <source>
        <strain evidence="3 4">136/3</strain>
    </source>
</reference>
<feature type="transmembrane region" description="Helical" evidence="2">
    <location>
        <begin position="41"/>
        <end position="59"/>
    </location>
</feature>
<keyword evidence="2" id="KW-0812">Transmembrane</keyword>
<dbReference type="Pfam" id="PF15420">
    <property type="entry name" value="Abhydrolase_9_N"/>
    <property type="match status" value="1"/>
</dbReference>
<keyword evidence="4" id="KW-1185">Reference proteome</keyword>
<proteinExistence type="predicted"/>
<dbReference type="KEGG" id="cpeg:CPELA_07475"/>
<dbReference type="OrthoDB" id="4397445at2"/>